<dbReference type="RefSeq" id="WP_246463434.1">
    <property type="nucleotide sequence ID" value="NZ_JACIIZ010000024.1"/>
</dbReference>
<dbReference type="GO" id="GO:0003700">
    <property type="term" value="F:DNA-binding transcription factor activity"/>
    <property type="evidence" value="ECO:0007669"/>
    <property type="project" value="TreeGrafter"/>
</dbReference>
<dbReference type="InterPro" id="IPR036390">
    <property type="entry name" value="WH_DNA-bd_sf"/>
</dbReference>
<dbReference type="Gene3D" id="1.10.10.10">
    <property type="entry name" value="Winged helix-like DNA-binding domain superfamily/Winged helix DNA-binding domain"/>
    <property type="match status" value="1"/>
</dbReference>
<feature type="domain" description="Cyclic nucleotide-binding" evidence="4">
    <location>
        <begin position="28"/>
        <end position="131"/>
    </location>
</feature>
<evidence type="ECO:0000259" key="5">
    <source>
        <dbReference type="PROSITE" id="PS51063"/>
    </source>
</evidence>
<dbReference type="SUPFAM" id="SSF51206">
    <property type="entry name" value="cAMP-binding domain-like"/>
    <property type="match status" value="1"/>
</dbReference>
<dbReference type="EMBL" id="JACIIZ010000024">
    <property type="protein sequence ID" value="MBB6255115.1"/>
    <property type="molecule type" value="Genomic_DNA"/>
</dbReference>
<dbReference type="Pfam" id="PF13545">
    <property type="entry name" value="HTH_Crp_2"/>
    <property type="match status" value="1"/>
</dbReference>
<keyword evidence="2" id="KW-0238">DNA-binding</keyword>
<accession>A0A7X0B5N9</accession>
<dbReference type="PANTHER" id="PTHR24567">
    <property type="entry name" value="CRP FAMILY TRANSCRIPTIONAL REGULATORY PROTEIN"/>
    <property type="match status" value="1"/>
</dbReference>
<keyword evidence="1" id="KW-0805">Transcription regulation</keyword>
<keyword evidence="3" id="KW-0804">Transcription</keyword>
<dbReference type="InterPro" id="IPR000595">
    <property type="entry name" value="cNMP-bd_dom"/>
</dbReference>
<dbReference type="CDD" id="cd00038">
    <property type="entry name" value="CAP_ED"/>
    <property type="match status" value="1"/>
</dbReference>
<dbReference type="Gene3D" id="2.60.120.10">
    <property type="entry name" value="Jelly Rolls"/>
    <property type="match status" value="1"/>
</dbReference>
<dbReference type="Proteomes" id="UP000539175">
    <property type="component" value="Unassembled WGS sequence"/>
</dbReference>
<feature type="domain" description="HTH crp-type" evidence="5">
    <location>
        <begin position="162"/>
        <end position="240"/>
    </location>
</feature>
<evidence type="ECO:0000256" key="1">
    <source>
        <dbReference type="ARBA" id="ARBA00023015"/>
    </source>
</evidence>
<proteinExistence type="predicted"/>
<dbReference type="InterPro" id="IPR012318">
    <property type="entry name" value="HTH_CRP"/>
</dbReference>
<comment type="caution">
    <text evidence="6">The sequence shown here is derived from an EMBL/GenBank/DDBJ whole genome shotgun (WGS) entry which is preliminary data.</text>
</comment>
<dbReference type="PANTHER" id="PTHR24567:SF28">
    <property type="entry name" value="LISTERIOLYSIN REGULATORY PROTEIN"/>
    <property type="match status" value="1"/>
</dbReference>
<name>A0A7X0B5N9_9PROT</name>
<dbReference type="GO" id="GO:0003677">
    <property type="term" value="F:DNA binding"/>
    <property type="evidence" value="ECO:0007669"/>
    <property type="project" value="UniProtKB-KW"/>
</dbReference>
<dbReference type="SUPFAM" id="SSF46785">
    <property type="entry name" value="Winged helix' DNA-binding domain"/>
    <property type="match status" value="1"/>
</dbReference>
<organism evidence="6 7">
    <name type="scientific">Nitrospirillum iridis</name>
    <dbReference type="NCBI Taxonomy" id="765888"/>
    <lineage>
        <taxon>Bacteria</taxon>
        <taxon>Pseudomonadati</taxon>
        <taxon>Pseudomonadota</taxon>
        <taxon>Alphaproteobacteria</taxon>
        <taxon>Rhodospirillales</taxon>
        <taxon>Azospirillaceae</taxon>
        <taxon>Nitrospirillum</taxon>
    </lineage>
</organism>
<dbReference type="InterPro" id="IPR050397">
    <property type="entry name" value="Env_Response_Regulators"/>
</dbReference>
<evidence type="ECO:0000259" key="4">
    <source>
        <dbReference type="PROSITE" id="PS50042"/>
    </source>
</evidence>
<dbReference type="PROSITE" id="PS51063">
    <property type="entry name" value="HTH_CRP_2"/>
    <property type="match status" value="1"/>
</dbReference>
<dbReference type="SMART" id="SM00100">
    <property type="entry name" value="cNMP"/>
    <property type="match status" value="1"/>
</dbReference>
<dbReference type="GO" id="GO:0005829">
    <property type="term" value="C:cytosol"/>
    <property type="evidence" value="ECO:0007669"/>
    <property type="project" value="TreeGrafter"/>
</dbReference>
<dbReference type="AlphaFoldDB" id="A0A7X0B5N9"/>
<dbReference type="InterPro" id="IPR014710">
    <property type="entry name" value="RmlC-like_jellyroll"/>
</dbReference>
<keyword evidence="7" id="KW-1185">Reference proteome</keyword>
<evidence type="ECO:0000256" key="2">
    <source>
        <dbReference type="ARBA" id="ARBA00023125"/>
    </source>
</evidence>
<evidence type="ECO:0000313" key="7">
    <source>
        <dbReference type="Proteomes" id="UP000539175"/>
    </source>
</evidence>
<sequence>MPQTDSSAPSSPPLAPAWPPQALAGMELFRGLEAAALAEVMAAAHIRTVPRHTPLFHQGDPAPHCHALLSGGVRISQSNAAGAQVALRFIGAGEMFGTVPLFTDRLYPADAETVADSVEIRWTETTLRQLITRHPAIALNLVGVIGRRLMEVQDRLREVTTGRVEQRLARALLRLAAQSKRDQAPDGTGTTLAFPLTRKDLAELSGTTLHTASRTLAAWEKRGWLSSGRRNGRVRITLHDVAALTAMAEEGRD</sequence>
<reference evidence="6 7" key="1">
    <citation type="submission" date="2020-08" db="EMBL/GenBank/DDBJ databases">
        <title>Genomic Encyclopedia of Type Strains, Phase IV (KMG-IV): sequencing the most valuable type-strain genomes for metagenomic binning, comparative biology and taxonomic classification.</title>
        <authorList>
            <person name="Goeker M."/>
        </authorList>
    </citation>
    <scope>NUCLEOTIDE SEQUENCE [LARGE SCALE GENOMIC DNA]</scope>
    <source>
        <strain evidence="6 7">DSM 22198</strain>
    </source>
</reference>
<dbReference type="PROSITE" id="PS50042">
    <property type="entry name" value="CNMP_BINDING_3"/>
    <property type="match status" value="1"/>
</dbReference>
<protein>
    <submittedName>
        <fullName evidence="6">CRP-like cAMP-binding protein</fullName>
    </submittedName>
</protein>
<dbReference type="InterPro" id="IPR018490">
    <property type="entry name" value="cNMP-bd_dom_sf"/>
</dbReference>
<dbReference type="InterPro" id="IPR036388">
    <property type="entry name" value="WH-like_DNA-bd_sf"/>
</dbReference>
<evidence type="ECO:0000313" key="6">
    <source>
        <dbReference type="EMBL" id="MBB6255115.1"/>
    </source>
</evidence>
<dbReference type="SMART" id="SM00419">
    <property type="entry name" value="HTH_CRP"/>
    <property type="match status" value="1"/>
</dbReference>
<dbReference type="Pfam" id="PF00027">
    <property type="entry name" value="cNMP_binding"/>
    <property type="match status" value="1"/>
</dbReference>
<gene>
    <name evidence="6" type="ORF">FHS74_005714</name>
</gene>
<evidence type="ECO:0000256" key="3">
    <source>
        <dbReference type="ARBA" id="ARBA00023163"/>
    </source>
</evidence>